<feature type="domain" description="DNA binding HTH" evidence="1">
    <location>
        <begin position="20"/>
        <end position="61"/>
    </location>
</feature>
<accession>A0A1R4GS66</accession>
<dbReference type="Gene3D" id="1.10.10.60">
    <property type="entry name" value="Homeodomain-like"/>
    <property type="match status" value="1"/>
</dbReference>
<proteinExistence type="predicted"/>
<name>A0A1R4GS66_BREDI</name>
<organism evidence="2 3">
    <name type="scientific">Brevundimonas diminuta 3F5N</name>
    <dbReference type="NCBI Taxonomy" id="1255603"/>
    <lineage>
        <taxon>Bacteria</taxon>
        <taxon>Pseudomonadati</taxon>
        <taxon>Pseudomonadota</taxon>
        <taxon>Alphaproteobacteria</taxon>
        <taxon>Caulobacterales</taxon>
        <taxon>Caulobacteraceae</taxon>
        <taxon>Brevundimonas</taxon>
    </lineage>
</organism>
<dbReference type="AlphaFoldDB" id="A0A1R4GS66"/>
<protein>
    <submittedName>
        <fullName evidence="2">Transcriptional regulatory protein flbD</fullName>
    </submittedName>
</protein>
<reference evidence="2 3" key="1">
    <citation type="submission" date="2017-02" db="EMBL/GenBank/DDBJ databases">
        <authorList>
            <person name="Peterson S.W."/>
        </authorList>
    </citation>
    <scope>NUCLEOTIDE SEQUENCE [LARGE SCALE GENOMIC DNA]</scope>
    <source>
        <strain evidence="2 3">3F5N</strain>
    </source>
</reference>
<evidence type="ECO:0000259" key="1">
    <source>
        <dbReference type="Pfam" id="PF02954"/>
    </source>
</evidence>
<dbReference type="PRINTS" id="PR01590">
    <property type="entry name" value="HTHFIS"/>
</dbReference>
<evidence type="ECO:0000313" key="3">
    <source>
        <dbReference type="Proteomes" id="UP000195766"/>
    </source>
</evidence>
<dbReference type="InterPro" id="IPR002197">
    <property type="entry name" value="HTH_Fis"/>
</dbReference>
<dbReference type="Pfam" id="PF02954">
    <property type="entry name" value="HTH_8"/>
    <property type="match status" value="1"/>
</dbReference>
<dbReference type="GO" id="GO:0043565">
    <property type="term" value="F:sequence-specific DNA binding"/>
    <property type="evidence" value="ECO:0007669"/>
    <property type="project" value="InterPro"/>
</dbReference>
<dbReference type="EMBL" id="FUIE01000087">
    <property type="protein sequence ID" value="SJM71017.1"/>
    <property type="molecule type" value="Genomic_DNA"/>
</dbReference>
<dbReference type="Proteomes" id="UP000195766">
    <property type="component" value="Unassembled WGS sequence"/>
</dbReference>
<dbReference type="InterPro" id="IPR009057">
    <property type="entry name" value="Homeodomain-like_sf"/>
</dbReference>
<evidence type="ECO:0000313" key="2">
    <source>
        <dbReference type="EMBL" id="SJM71017.1"/>
    </source>
</evidence>
<sequence>MAGQAAQVADAVTRSFVGQTVAEMEKTLILDTLSHCLGNRTHAATILGISIRTLRNKLNEYADAGTPIPAPQSGVAAAYGAAG</sequence>
<dbReference type="SUPFAM" id="SSF46689">
    <property type="entry name" value="Homeodomain-like"/>
    <property type="match status" value="1"/>
</dbReference>
<gene>
    <name evidence="2" type="ORF">FM111_15650</name>
</gene>